<dbReference type="Proteomes" id="UP000252884">
    <property type="component" value="Unassembled WGS sequence"/>
</dbReference>
<reference evidence="1 2" key="1">
    <citation type="submission" date="2018-07" db="EMBL/GenBank/DDBJ databases">
        <title>Genomic Encyclopedia of Type Strains, Phase IV (KMG-IV): sequencing the most valuable type-strain genomes for metagenomic binning, comparative biology and taxonomic classification.</title>
        <authorList>
            <person name="Goeker M."/>
        </authorList>
    </citation>
    <scope>NUCLEOTIDE SEQUENCE [LARGE SCALE GENOMIC DNA]</scope>
    <source>
        <strain evidence="1 2">DSM 21634</strain>
    </source>
</reference>
<dbReference type="OrthoDB" id="5296884at2"/>
<proteinExistence type="predicted"/>
<accession>A0A368Y270</accession>
<dbReference type="Pfam" id="PF00300">
    <property type="entry name" value="His_Phos_1"/>
    <property type="match status" value="1"/>
</dbReference>
<evidence type="ECO:0000313" key="1">
    <source>
        <dbReference type="EMBL" id="RCW74195.1"/>
    </source>
</evidence>
<comment type="caution">
    <text evidence="1">The sequence shown here is derived from an EMBL/GenBank/DDBJ whole genome shotgun (WGS) entry which is preliminary data.</text>
</comment>
<gene>
    <name evidence="1" type="ORF">DES41_102516</name>
</gene>
<dbReference type="AlphaFoldDB" id="A0A368Y270"/>
<dbReference type="SUPFAM" id="SSF53254">
    <property type="entry name" value="Phosphoglycerate mutase-like"/>
    <property type="match status" value="1"/>
</dbReference>
<organism evidence="1 2">
    <name type="scientific">Pseudorhodoferax soli</name>
    <dbReference type="NCBI Taxonomy" id="545864"/>
    <lineage>
        <taxon>Bacteria</taxon>
        <taxon>Pseudomonadati</taxon>
        <taxon>Pseudomonadota</taxon>
        <taxon>Betaproteobacteria</taxon>
        <taxon>Burkholderiales</taxon>
        <taxon>Comamonadaceae</taxon>
    </lineage>
</organism>
<dbReference type="InterPro" id="IPR029033">
    <property type="entry name" value="His_PPase_superfam"/>
</dbReference>
<dbReference type="Gene3D" id="3.40.50.1240">
    <property type="entry name" value="Phosphoglycerate mutase-like"/>
    <property type="match status" value="1"/>
</dbReference>
<dbReference type="SMART" id="SM00855">
    <property type="entry name" value="PGAM"/>
    <property type="match status" value="1"/>
</dbReference>
<keyword evidence="2" id="KW-1185">Reference proteome</keyword>
<evidence type="ECO:0000313" key="2">
    <source>
        <dbReference type="Proteomes" id="UP000252884"/>
    </source>
</evidence>
<dbReference type="RefSeq" id="WP_114467323.1">
    <property type="nucleotide sequence ID" value="NZ_QPJK01000002.1"/>
</dbReference>
<name>A0A368Y270_9BURK</name>
<dbReference type="InterPro" id="IPR013078">
    <property type="entry name" value="His_Pase_superF_clade-1"/>
</dbReference>
<protein>
    <submittedName>
        <fullName evidence="1">Alpha-ribazole phosphatase</fullName>
    </submittedName>
</protein>
<sequence>MRLWLVRHPLVQLAPGICYGASDVPADPAHTAQCAAQLARELPHGVAGACSPLGRCRSLADALARLRPDLRFSTDARLAEMDFGHWEGQPWDGIGRAAMTAWTQDFARHRPGDGESVSDFIARVQAALQATTALDVPEALWVTHAGVIKAVRWLLSGKGPLERADQWPTDSLACGASCVLALPPNA</sequence>
<dbReference type="EMBL" id="QPJK01000002">
    <property type="protein sequence ID" value="RCW74195.1"/>
    <property type="molecule type" value="Genomic_DNA"/>
</dbReference>